<keyword evidence="3" id="KW-0547">Nucleotide-binding</keyword>
<feature type="region of interest" description="Disordered" evidence="6">
    <location>
        <begin position="458"/>
        <end position="479"/>
    </location>
</feature>
<keyword evidence="1" id="KW-0723">Serine/threonine-protein kinase</keyword>
<name>A0A3R7NME9_9TRYP</name>
<dbReference type="Pfam" id="PF00069">
    <property type="entry name" value="Pkinase"/>
    <property type="match status" value="1"/>
</dbReference>
<sequence length="559" mass="62429">MPHRKQIVGKYELGKVLASGYFDCRTRLCTHIVTGAQYVVRIYNKSVLAEAQWMWERTRDAIHVMRTLPKHDNLIETVECFETQTSLYILMQLFAPMQITRLYTTETSTGQRVPVPMRQTKHYYAQVVRGLLHMHNHNVVHLGLAPDHIMVNDRDQVKIGYLVSCTYFPKGKMCHDIRGTTHTVAPEVLQSGGYDPYLADAWSMGVLLYFMLNQGRYPHDGANTTKNIMYNRIRPPDPNLPPEAKDLLARLLHPTPSRRMHVQNILSHPFFATNHEDTDNAEGRGPAHPVVTSPETRYSPDLATGESTVNIRIPYGLSRQEEAAYIIQHTYRAYRARKQQQLYAGKQPAAKTTAERSRKMGRRSSTQGSVSGRVLTSFHDMDEVREFVGLRTERRKGRGAAAPVPPDMPRFDDAIAATASESDVLREDDESIAVLSEGPEAAFTSAALAPSEQAVKPQYATGTSRVRGSSLGGGTSLRRGDVARPTMASFVPGTDLDACADGQDLEALASLVSNIGVDATRPCPVCHRMPMQRLCGRAPYSNTPFVYKKGEYSQRVEEV</sequence>
<dbReference type="GO" id="GO:0005634">
    <property type="term" value="C:nucleus"/>
    <property type="evidence" value="ECO:0007669"/>
    <property type="project" value="TreeGrafter"/>
</dbReference>
<dbReference type="EMBL" id="MKKU01000105">
    <property type="protein sequence ID" value="RNF24111.1"/>
    <property type="molecule type" value="Genomic_DNA"/>
</dbReference>
<dbReference type="InterPro" id="IPR011009">
    <property type="entry name" value="Kinase-like_dom_sf"/>
</dbReference>
<feature type="region of interest" description="Disordered" evidence="6">
    <location>
        <begin position="342"/>
        <end position="370"/>
    </location>
</feature>
<dbReference type="RefSeq" id="XP_029230364.1">
    <property type="nucleotide sequence ID" value="XM_029369536.1"/>
</dbReference>
<evidence type="ECO:0000313" key="8">
    <source>
        <dbReference type="EMBL" id="RNF24111.1"/>
    </source>
</evidence>
<protein>
    <recommendedName>
        <fullName evidence="7">Protein kinase domain-containing protein</fullName>
    </recommendedName>
</protein>
<reference evidence="8 9" key="1">
    <citation type="journal article" date="2018" name="BMC Genomics">
        <title>Genomic comparison of Trypanosoma conorhini and Trypanosoma rangeli to Trypanosoma cruzi strains of high and low virulence.</title>
        <authorList>
            <person name="Bradwell K.R."/>
            <person name="Koparde V.N."/>
            <person name="Matveyev A.V."/>
            <person name="Serrano M.G."/>
            <person name="Alves J.M."/>
            <person name="Parikh H."/>
            <person name="Huang B."/>
            <person name="Lee V."/>
            <person name="Espinosa-Alvarez O."/>
            <person name="Ortiz P.A."/>
            <person name="Costa-Martins A.G."/>
            <person name="Teixeira M.M."/>
            <person name="Buck G.A."/>
        </authorList>
    </citation>
    <scope>NUCLEOTIDE SEQUENCE [LARGE SCALE GENOMIC DNA]</scope>
    <source>
        <strain evidence="8 9">025E</strain>
    </source>
</reference>
<feature type="domain" description="Protein kinase" evidence="7">
    <location>
        <begin position="11"/>
        <end position="271"/>
    </location>
</feature>
<dbReference type="OrthoDB" id="541276at2759"/>
<keyword evidence="2 8" id="KW-0808">Transferase</keyword>
<evidence type="ECO:0000256" key="2">
    <source>
        <dbReference type="ARBA" id="ARBA00022679"/>
    </source>
</evidence>
<dbReference type="AlphaFoldDB" id="A0A3R7NME9"/>
<evidence type="ECO:0000256" key="3">
    <source>
        <dbReference type="ARBA" id="ARBA00022741"/>
    </source>
</evidence>
<keyword evidence="9" id="KW-1185">Reference proteome</keyword>
<dbReference type="PROSITE" id="PS50011">
    <property type="entry name" value="PROTEIN_KINASE_DOM"/>
    <property type="match status" value="1"/>
</dbReference>
<evidence type="ECO:0000256" key="5">
    <source>
        <dbReference type="ARBA" id="ARBA00022840"/>
    </source>
</evidence>
<dbReference type="InterPro" id="IPR000719">
    <property type="entry name" value="Prot_kinase_dom"/>
</dbReference>
<evidence type="ECO:0000313" key="9">
    <source>
        <dbReference type="Proteomes" id="UP000284403"/>
    </source>
</evidence>
<evidence type="ECO:0000256" key="6">
    <source>
        <dbReference type="SAM" id="MobiDB-lite"/>
    </source>
</evidence>
<feature type="region of interest" description="Disordered" evidence="6">
    <location>
        <begin position="277"/>
        <end position="302"/>
    </location>
</feature>
<dbReference type="Proteomes" id="UP000284403">
    <property type="component" value="Unassembled WGS sequence"/>
</dbReference>
<dbReference type="PANTHER" id="PTHR24345:SF91">
    <property type="entry name" value="SERINE_THREONINE-PROTEIN KINASE PLK4"/>
    <property type="match status" value="1"/>
</dbReference>
<evidence type="ECO:0000256" key="1">
    <source>
        <dbReference type="ARBA" id="ARBA00022527"/>
    </source>
</evidence>
<dbReference type="CDD" id="cd23767">
    <property type="entry name" value="IQCD"/>
    <property type="match status" value="1"/>
</dbReference>
<dbReference type="GO" id="GO:0004674">
    <property type="term" value="F:protein serine/threonine kinase activity"/>
    <property type="evidence" value="ECO:0007669"/>
    <property type="project" value="UniProtKB-KW"/>
</dbReference>
<dbReference type="Gene3D" id="1.10.510.10">
    <property type="entry name" value="Transferase(Phosphotransferase) domain 1"/>
    <property type="match status" value="1"/>
</dbReference>
<comment type="caution">
    <text evidence="8">The sequence shown here is derived from an EMBL/GenBank/DDBJ whole genome shotgun (WGS) entry which is preliminary data.</text>
</comment>
<evidence type="ECO:0000256" key="4">
    <source>
        <dbReference type="ARBA" id="ARBA00022777"/>
    </source>
</evidence>
<evidence type="ECO:0000259" key="7">
    <source>
        <dbReference type="PROSITE" id="PS50011"/>
    </source>
</evidence>
<dbReference type="PROSITE" id="PS50096">
    <property type="entry name" value="IQ"/>
    <property type="match status" value="1"/>
</dbReference>
<gene>
    <name evidence="8" type="ORF">Tco025E_02611</name>
</gene>
<dbReference type="SUPFAM" id="SSF56112">
    <property type="entry name" value="Protein kinase-like (PK-like)"/>
    <property type="match status" value="1"/>
</dbReference>
<dbReference type="PANTHER" id="PTHR24345">
    <property type="entry name" value="SERINE/THREONINE-PROTEIN KINASE PLK"/>
    <property type="match status" value="1"/>
</dbReference>
<dbReference type="GeneID" id="40316222"/>
<dbReference type="GO" id="GO:0005524">
    <property type="term" value="F:ATP binding"/>
    <property type="evidence" value="ECO:0007669"/>
    <property type="project" value="UniProtKB-KW"/>
</dbReference>
<proteinExistence type="predicted"/>
<organism evidence="8 9">
    <name type="scientific">Trypanosoma conorhini</name>
    <dbReference type="NCBI Taxonomy" id="83891"/>
    <lineage>
        <taxon>Eukaryota</taxon>
        <taxon>Discoba</taxon>
        <taxon>Euglenozoa</taxon>
        <taxon>Kinetoplastea</taxon>
        <taxon>Metakinetoplastina</taxon>
        <taxon>Trypanosomatida</taxon>
        <taxon>Trypanosomatidae</taxon>
        <taxon>Trypanosoma</taxon>
    </lineage>
</organism>
<keyword evidence="5" id="KW-0067">ATP-binding</keyword>
<accession>A0A3R7NME9</accession>
<keyword evidence="4" id="KW-0418">Kinase</keyword>